<dbReference type="InterPro" id="IPR000238">
    <property type="entry name" value="RbfA"/>
</dbReference>
<dbReference type="GO" id="GO:0030490">
    <property type="term" value="P:maturation of SSU-rRNA"/>
    <property type="evidence" value="ECO:0007669"/>
    <property type="project" value="UniProtKB-UniRule"/>
</dbReference>
<accession>A0A381DKZ0</accession>
<dbReference type="InterPro" id="IPR015946">
    <property type="entry name" value="KH_dom-like_a/b"/>
</dbReference>
<keyword evidence="4" id="KW-1185">Reference proteome</keyword>
<evidence type="ECO:0000313" key="4">
    <source>
        <dbReference type="Proteomes" id="UP000254920"/>
    </source>
</evidence>
<dbReference type="NCBIfam" id="TIGR00082">
    <property type="entry name" value="rbfA"/>
    <property type="match status" value="1"/>
</dbReference>
<dbReference type="GO" id="GO:0005737">
    <property type="term" value="C:cytoplasm"/>
    <property type="evidence" value="ECO:0007669"/>
    <property type="project" value="UniProtKB-SubCell"/>
</dbReference>
<comment type="similarity">
    <text evidence="2">Belongs to the RbfA family.</text>
</comment>
<dbReference type="EMBL" id="UFVD01000001">
    <property type="protein sequence ID" value="SUX11141.1"/>
    <property type="molecule type" value="Genomic_DNA"/>
</dbReference>
<dbReference type="NCBIfam" id="NF001805">
    <property type="entry name" value="PRK00521.3-3"/>
    <property type="match status" value="1"/>
</dbReference>
<dbReference type="Gene3D" id="3.30.300.20">
    <property type="match status" value="1"/>
</dbReference>
<dbReference type="InterPro" id="IPR023799">
    <property type="entry name" value="RbfA_dom_sf"/>
</dbReference>
<comment type="function">
    <text evidence="2">One of several proteins that assist in the late maturation steps of the functional core of the 30S ribosomal subunit. Associates with free 30S ribosomal subunits (but not with 30S subunits that are part of 70S ribosomes or polysomes). Required for efficient processing of 16S rRNA. May interact with the 5'-terminal helix region of 16S rRNA.</text>
</comment>
<comment type="subcellular location">
    <subcellularLocation>
        <location evidence="2">Cytoplasm</location>
    </subcellularLocation>
</comment>
<keyword evidence="1 2" id="KW-0690">Ribosome biogenesis</keyword>
<organism evidence="3 4">
    <name type="scientific">Campylobacter sputorum subsp. sputorum</name>
    <dbReference type="NCBI Taxonomy" id="32024"/>
    <lineage>
        <taxon>Bacteria</taxon>
        <taxon>Pseudomonadati</taxon>
        <taxon>Campylobacterota</taxon>
        <taxon>Epsilonproteobacteria</taxon>
        <taxon>Campylobacterales</taxon>
        <taxon>Campylobacteraceae</taxon>
        <taxon>Campylobacter</taxon>
    </lineage>
</organism>
<dbReference type="HAMAP" id="MF_00003">
    <property type="entry name" value="RbfA"/>
    <property type="match status" value="1"/>
</dbReference>
<comment type="subunit">
    <text evidence="2">Monomer. Binds 30S ribosomal subunits, but not 50S ribosomal subunits or 70S ribosomes.</text>
</comment>
<reference evidence="3 4" key="1">
    <citation type="submission" date="2018-06" db="EMBL/GenBank/DDBJ databases">
        <authorList>
            <consortium name="Pathogen Informatics"/>
            <person name="Doyle S."/>
        </authorList>
    </citation>
    <scope>NUCLEOTIDE SEQUENCE [LARGE SCALE GENOMIC DNA]</scope>
    <source>
        <strain evidence="3 4">NCTC12475</strain>
    </source>
</reference>
<dbReference type="STRING" id="32024.GCA_000788295_01616"/>
<sequence>MNPAEIKRLRTQSVLKQIIPEAFATLGDDMLKGLCVTDVECKKGRYDAFVYLDKMFYDEKEQSYILNHLKKASKIIQNYCLEDQGWFRAPQLHFKFDDRLEYQNHMDDLFDKISKELNKNG</sequence>
<dbReference type="NCBIfam" id="NF001806">
    <property type="entry name" value="PRK00521.3-4"/>
    <property type="match status" value="1"/>
</dbReference>
<gene>
    <name evidence="2 3" type="primary">rbfA</name>
    <name evidence="3" type="ORF">NCTC12475_01356</name>
</gene>
<dbReference type="Proteomes" id="UP000254920">
    <property type="component" value="Unassembled WGS sequence"/>
</dbReference>
<name>A0A381DKZ0_9BACT</name>
<protein>
    <recommendedName>
        <fullName evidence="2">Ribosome-binding factor A</fullName>
    </recommendedName>
</protein>
<evidence type="ECO:0000313" key="3">
    <source>
        <dbReference type="EMBL" id="SUX11141.1"/>
    </source>
</evidence>
<dbReference type="RefSeq" id="WP_089181911.1">
    <property type="nucleotide sequence ID" value="NZ_CP043427.1"/>
</dbReference>
<dbReference type="InterPro" id="IPR020053">
    <property type="entry name" value="Ribosome-bd_factorA_CS"/>
</dbReference>
<dbReference type="SUPFAM" id="SSF89919">
    <property type="entry name" value="Ribosome-binding factor A, RbfA"/>
    <property type="match status" value="1"/>
</dbReference>
<dbReference type="GeneID" id="93090008"/>
<proteinExistence type="inferred from homology"/>
<evidence type="ECO:0000256" key="2">
    <source>
        <dbReference type="HAMAP-Rule" id="MF_00003"/>
    </source>
</evidence>
<evidence type="ECO:0000256" key="1">
    <source>
        <dbReference type="ARBA" id="ARBA00022517"/>
    </source>
</evidence>
<dbReference type="Pfam" id="PF02033">
    <property type="entry name" value="RBFA"/>
    <property type="match status" value="1"/>
</dbReference>
<keyword evidence="2" id="KW-0963">Cytoplasm</keyword>
<dbReference type="PROSITE" id="PS01319">
    <property type="entry name" value="RBFA"/>
    <property type="match status" value="1"/>
</dbReference>
<dbReference type="AlphaFoldDB" id="A0A381DKZ0"/>
<dbReference type="OrthoDB" id="5339518at2"/>